<feature type="domain" description="FAE" evidence="3">
    <location>
        <begin position="51"/>
        <end position="222"/>
    </location>
</feature>
<evidence type="ECO:0000313" key="4">
    <source>
        <dbReference type="EMBL" id="MCD9560604.1"/>
    </source>
</evidence>
<dbReference type="InterPro" id="IPR012392">
    <property type="entry name" value="3-ktacl-CoA_syn"/>
</dbReference>
<comment type="caution">
    <text evidence="4">The sequence shown here is derived from an EMBL/GenBank/DDBJ whole genome shotgun (WGS) entry which is preliminary data.</text>
</comment>
<name>A0ABS8UNX4_DATST</name>
<keyword evidence="5" id="KW-1185">Reference proteome</keyword>
<evidence type="ECO:0000259" key="3">
    <source>
        <dbReference type="Pfam" id="PF08392"/>
    </source>
</evidence>
<organism evidence="4 5">
    <name type="scientific">Datura stramonium</name>
    <name type="common">Jimsonweed</name>
    <name type="synonym">Common thornapple</name>
    <dbReference type="NCBI Taxonomy" id="4076"/>
    <lineage>
        <taxon>Eukaryota</taxon>
        <taxon>Viridiplantae</taxon>
        <taxon>Streptophyta</taxon>
        <taxon>Embryophyta</taxon>
        <taxon>Tracheophyta</taxon>
        <taxon>Spermatophyta</taxon>
        <taxon>Magnoliopsida</taxon>
        <taxon>eudicotyledons</taxon>
        <taxon>Gunneridae</taxon>
        <taxon>Pentapetalae</taxon>
        <taxon>asterids</taxon>
        <taxon>lamiids</taxon>
        <taxon>Solanales</taxon>
        <taxon>Solanaceae</taxon>
        <taxon>Solanoideae</taxon>
        <taxon>Datureae</taxon>
        <taxon>Datura</taxon>
    </lineage>
</organism>
<keyword evidence="1" id="KW-0808">Transferase</keyword>
<protein>
    <recommendedName>
        <fullName evidence="3">FAE domain-containing protein</fullName>
    </recommendedName>
</protein>
<dbReference type="InterPro" id="IPR016039">
    <property type="entry name" value="Thiolase-like"/>
</dbReference>
<sequence>MGNYSEEMLDKMRIAVNKVGLGDSTHLPEALLTNPPKFMFGDFIKRSPKFPSLFCMIVNHYKMNENVLSYNLSGMGCTAGLLVVRLANQLLQVHKGTYALILSIENTTHCCYFGNDHSKLIPNCTFRVGGAAILLSNRPSDRNLCKYELLHDVHTHASGSSYRSYISIFLEEDYDGHVGVSITKDLLIAATNAIDTNLTPLGPLILPLSEKLLFFKNVVTRRIF</sequence>
<dbReference type="SUPFAM" id="SSF53901">
    <property type="entry name" value="Thiolase-like"/>
    <property type="match status" value="1"/>
</dbReference>
<dbReference type="EMBL" id="JACEIK010002345">
    <property type="protein sequence ID" value="MCD9560604.1"/>
    <property type="molecule type" value="Genomic_DNA"/>
</dbReference>
<evidence type="ECO:0000256" key="2">
    <source>
        <dbReference type="ARBA" id="ARBA00047375"/>
    </source>
</evidence>
<keyword evidence="1" id="KW-0012">Acyltransferase</keyword>
<comment type="catalytic activity">
    <reaction evidence="2">
        <text>a very-long-chain acyl-CoA + malonyl-CoA + H(+) = a very-long-chain 3-oxoacyl-CoA + CO2 + CoA</text>
        <dbReference type="Rhea" id="RHEA:32727"/>
        <dbReference type="ChEBI" id="CHEBI:15378"/>
        <dbReference type="ChEBI" id="CHEBI:16526"/>
        <dbReference type="ChEBI" id="CHEBI:57287"/>
        <dbReference type="ChEBI" id="CHEBI:57384"/>
        <dbReference type="ChEBI" id="CHEBI:90725"/>
        <dbReference type="ChEBI" id="CHEBI:90736"/>
        <dbReference type="EC" id="2.3.1.199"/>
    </reaction>
</comment>
<dbReference type="Gene3D" id="3.40.47.10">
    <property type="match status" value="1"/>
</dbReference>
<evidence type="ECO:0000256" key="1">
    <source>
        <dbReference type="ARBA" id="ARBA00023315"/>
    </source>
</evidence>
<reference evidence="4 5" key="1">
    <citation type="journal article" date="2021" name="BMC Genomics">
        <title>Datura genome reveals duplications of psychoactive alkaloid biosynthetic genes and high mutation rate following tissue culture.</title>
        <authorList>
            <person name="Rajewski A."/>
            <person name="Carter-House D."/>
            <person name="Stajich J."/>
            <person name="Litt A."/>
        </authorList>
    </citation>
    <scope>NUCLEOTIDE SEQUENCE [LARGE SCALE GENOMIC DNA]</scope>
    <source>
        <strain evidence="4">AR-01</strain>
    </source>
</reference>
<dbReference type="Proteomes" id="UP000823775">
    <property type="component" value="Unassembled WGS sequence"/>
</dbReference>
<evidence type="ECO:0000313" key="5">
    <source>
        <dbReference type="Proteomes" id="UP000823775"/>
    </source>
</evidence>
<gene>
    <name evidence="4" type="ORF">HAX54_019321</name>
</gene>
<accession>A0ABS8UNX4</accession>
<proteinExistence type="predicted"/>
<dbReference type="Pfam" id="PF08392">
    <property type="entry name" value="FAE1_CUT1_RppA"/>
    <property type="match status" value="1"/>
</dbReference>
<dbReference type="InterPro" id="IPR013601">
    <property type="entry name" value="FAE1_typ3_polyketide_synth"/>
</dbReference>
<dbReference type="PANTHER" id="PTHR31561">
    <property type="entry name" value="3-KETOACYL-COA SYNTHASE"/>
    <property type="match status" value="1"/>
</dbReference>